<accession>A0AAN9YT22</accession>
<evidence type="ECO:0000313" key="6">
    <source>
        <dbReference type="Proteomes" id="UP001320420"/>
    </source>
</evidence>
<keyword evidence="6" id="KW-1185">Reference proteome</keyword>
<evidence type="ECO:0000313" key="5">
    <source>
        <dbReference type="EMBL" id="KAK7753527.1"/>
    </source>
</evidence>
<dbReference type="GO" id="GO:0005524">
    <property type="term" value="F:ATP binding"/>
    <property type="evidence" value="ECO:0007669"/>
    <property type="project" value="UniProtKB-KW"/>
</dbReference>
<name>A0AAN9YT22_9PEZI</name>
<dbReference type="Proteomes" id="UP001320420">
    <property type="component" value="Unassembled WGS sequence"/>
</dbReference>
<dbReference type="InterPro" id="IPR050773">
    <property type="entry name" value="CbxX/CfxQ_RuBisCO_ESX"/>
</dbReference>
<keyword evidence="2" id="KW-0067">ATP-binding</keyword>
<proteinExistence type="predicted"/>
<dbReference type="InterPro" id="IPR000641">
    <property type="entry name" value="CbxX/CfxQ"/>
</dbReference>
<dbReference type="EMBL" id="JAKJXP020000028">
    <property type="protein sequence ID" value="KAK7753527.1"/>
    <property type="molecule type" value="Genomic_DNA"/>
</dbReference>
<dbReference type="Gene3D" id="3.40.50.300">
    <property type="entry name" value="P-loop containing nucleotide triphosphate hydrolases"/>
    <property type="match status" value="4"/>
</dbReference>
<evidence type="ECO:0000256" key="1">
    <source>
        <dbReference type="ARBA" id="ARBA00022741"/>
    </source>
</evidence>
<feature type="coiled-coil region" evidence="3">
    <location>
        <begin position="690"/>
        <end position="750"/>
    </location>
</feature>
<protein>
    <submittedName>
        <fullName evidence="5">Uncharacterized protein</fullName>
    </submittedName>
</protein>
<evidence type="ECO:0000256" key="4">
    <source>
        <dbReference type="SAM" id="MobiDB-lite"/>
    </source>
</evidence>
<dbReference type="PANTHER" id="PTHR43392:SF2">
    <property type="entry name" value="AAA-TYPE ATPASE FAMILY PROTEIN _ ANKYRIN REPEAT FAMILY PROTEIN"/>
    <property type="match status" value="1"/>
</dbReference>
<sequence>MGLLESDYIEETSGRTLVIQSPRDLDATLKEMVTDKNGGILLIDDAYPLVSPDTNSPGLALNLILKAMETNVGKLIAIFVGYKDEMESFFEHSPGLNSRIPYIMNFEDFTKDELKTILYKTISGQYGGRMKLEGHIDGIYIGIVINRLVQGRGSRGFGNAHAVHNLLAKISQRQARRLEIEQQKGKTVDYFLFTMEDLIGPEPSVAIQATMAWTDLQKLIGLEHVKESVQNMVNTLRQNYYRELKGRKPVALPLNQLFVGEPGTGKTTVAKLYGQILADLGYLSRGDDKFKTGVLDTLVSMVHGESGEDRCIILIGYEDRIRNMFHNANPGLSRRFPVQQPFRFENFDVPQLEQILRLKMRDQDLSCTDQAIDVAREAFKRALTRPSFTNAGVVNELLAMAKMNYVRRISELSIEDGGSDIMEAVDFDPEFHTRQRLDCRNMLGHLVHRSVTNKLIGYQKRYRRAMIQGFNPRGVIPTRFVFKGASGTGKAMTAQKIAEIFYDMGFLSAPGIIVCSATDLLGQMDELMKRPALSSLFQEEIVFENIPPDDCMALLDEELRANGFSGEASFLTNTSSEGYGQVRGQFRELQTFESWSNARDVKNIANEMIGNFLDQSTRPDVKSGVRGGSIQNQAAPLRTQAAMKYAQKPNVTVDHKQRSKKGGHASREDGVSDATWQQLQSAQKAAKVQNAQRKVKIDALQEELQELGDKFVNTSHEKAEGLSNKCDVLSQELEALRQSQEEEARVQEKLQKMGRCEYGFSWTRVEGGYRCEGGSHFTGDAELQPR</sequence>
<dbReference type="SUPFAM" id="SSF52540">
    <property type="entry name" value="P-loop containing nucleoside triphosphate hydrolases"/>
    <property type="match status" value="2"/>
</dbReference>
<evidence type="ECO:0000256" key="2">
    <source>
        <dbReference type="ARBA" id="ARBA00022840"/>
    </source>
</evidence>
<reference evidence="5 6" key="1">
    <citation type="submission" date="2024-02" db="EMBL/GenBank/DDBJ databases">
        <title>De novo assembly and annotation of 12 fungi associated with fruit tree decline syndrome in Ontario, Canada.</title>
        <authorList>
            <person name="Sulman M."/>
            <person name="Ellouze W."/>
            <person name="Ilyukhin E."/>
        </authorList>
    </citation>
    <scope>NUCLEOTIDE SEQUENCE [LARGE SCALE GENOMIC DNA]</scope>
    <source>
        <strain evidence="5 6">M11/M66-122</strain>
    </source>
</reference>
<gene>
    <name evidence="5" type="ORF">SLS62_004602</name>
</gene>
<comment type="caution">
    <text evidence="5">The sequence shown here is derived from an EMBL/GenBank/DDBJ whole genome shotgun (WGS) entry which is preliminary data.</text>
</comment>
<dbReference type="InterPro" id="IPR027417">
    <property type="entry name" value="P-loop_NTPase"/>
</dbReference>
<keyword evidence="3" id="KW-0175">Coiled coil</keyword>
<keyword evidence="1" id="KW-0547">Nucleotide-binding</keyword>
<dbReference type="GO" id="GO:0016887">
    <property type="term" value="F:ATP hydrolysis activity"/>
    <property type="evidence" value="ECO:0007669"/>
    <property type="project" value="TreeGrafter"/>
</dbReference>
<dbReference type="Gene3D" id="1.10.8.60">
    <property type="match status" value="2"/>
</dbReference>
<dbReference type="FunFam" id="1.10.8.60:FF:000160">
    <property type="entry name" value="WGS project CABT00000000 data, contig 2.55"/>
    <property type="match status" value="1"/>
</dbReference>
<dbReference type="PANTHER" id="PTHR43392">
    <property type="entry name" value="AAA-TYPE ATPASE FAMILY PROTEIN / ANKYRIN REPEAT FAMILY PROTEIN"/>
    <property type="match status" value="1"/>
</dbReference>
<dbReference type="AlphaFoldDB" id="A0AAN9YT22"/>
<feature type="region of interest" description="Disordered" evidence="4">
    <location>
        <begin position="649"/>
        <end position="674"/>
    </location>
</feature>
<organism evidence="5 6">
    <name type="scientific">Diatrype stigma</name>
    <dbReference type="NCBI Taxonomy" id="117547"/>
    <lineage>
        <taxon>Eukaryota</taxon>
        <taxon>Fungi</taxon>
        <taxon>Dikarya</taxon>
        <taxon>Ascomycota</taxon>
        <taxon>Pezizomycotina</taxon>
        <taxon>Sordariomycetes</taxon>
        <taxon>Xylariomycetidae</taxon>
        <taxon>Xylariales</taxon>
        <taxon>Diatrypaceae</taxon>
        <taxon>Diatrype</taxon>
    </lineage>
</organism>
<dbReference type="PRINTS" id="PR00819">
    <property type="entry name" value="CBXCFQXSUPER"/>
</dbReference>
<evidence type="ECO:0000256" key="3">
    <source>
        <dbReference type="SAM" id="Coils"/>
    </source>
</evidence>